<evidence type="ECO:0000313" key="4">
    <source>
        <dbReference type="Proteomes" id="UP001311915"/>
    </source>
</evidence>
<feature type="domain" description="DUF659" evidence="2">
    <location>
        <begin position="157"/>
        <end position="293"/>
    </location>
</feature>
<proteinExistence type="predicted"/>
<name>A0AAV9M0Z9_9SOLN</name>
<dbReference type="AlphaFoldDB" id="A0AAV9M0Z9"/>
<sequence length="601" mass="67629">MREMAQDKIDVQQHGVAVDQKKKKINCNYCSKVVSGFTRFKYHLGGIRGNVIPCLNAPTLVKEALKSEVLEKKNGNLSKEDEQLNHTNLPLKRNLCPRDGDGEPNKTDITQSSESGNKKHNGVNSKVAGIDFDAIRSPSFQRMMKATLRPGQTIKFPSCHELKGWILEDAVKEMQQYVMEIRNSWASTGCSILLDGWIDSNGRNLINILVYCPRGTIYLRSSDISSFSGNVDATLLFFEEVLEEVGVETVVQIVAYSTSACMMEAGKKLMEKHKTVFWTVDAYHCMELMLQNHATVVKLLRDACPDELVKSSKISFIVPFLTLENIVSQKECLIRMSQSSDWHSSVLASTGEGKRMSDMVEDQSFWTEALMAVKATIPLVEVIKLLDCSNKPQMTYGTNTSSHLHAAGYFLNPTLFYSSNFYTDVEVSCGLCCCVVRMTEDRHIQHLITQQIDEYCIGRGTFHFGSFKDKLSNISPGALWWSQYGGQCPELQRLAVRILSQTCNGASHYRLKRSLKQRLQDLVFVHYNLQLQAFDPDGSNDNTDNVVDPMDEWIVGKGPNLVSENSELTWMNLELGSRNGKGKYCVEGPIIQVKKEEEDNC</sequence>
<dbReference type="Proteomes" id="UP001311915">
    <property type="component" value="Unassembled WGS sequence"/>
</dbReference>
<comment type="caution">
    <text evidence="3">The sequence shown here is derived from an EMBL/GenBank/DDBJ whole genome shotgun (WGS) entry which is preliminary data.</text>
</comment>
<keyword evidence="4" id="KW-1185">Reference proteome</keyword>
<dbReference type="PANTHER" id="PTHR32166:SF63">
    <property type="entry name" value="HAT TRANSPOSON SUPERFAMILY PROTEIN"/>
    <property type="match status" value="1"/>
</dbReference>
<dbReference type="InterPro" id="IPR007021">
    <property type="entry name" value="DUF659"/>
</dbReference>
<feature type="compositionally biased region" description="Basic and acidic residues" evidence="1">
    <location>
        <begin position="96"/>
        <end position="106"/>
    </location>
</feature>
<accession>A0AAV9M0Z9</accession>
<evidence type="ECO:0000256" key="1">
    <source>
        <dbReference type="SAM" id="MobiDB-lite"/>
    </source>
</evidence>
<evidence type="ECO:0000313" key="3">
    <source>
        <dbReference type="EMBL" id="KAK4731087.1"/>
    </source>
</evidence>
<feature type="region of interest" description="Disordered" evidence="1">
    <location>
        <begin position="76"/>
        <end position="124"/>
    </location>
</feature>
<dbReference type="InterPro" id="IPR012337">
    <property type="entry name" value="RNaseH-like_sf"/>
</dbReference>
<dbReference type="Pfam" id="PF04937">
    <property type="entry name" value="DUF659"/>
    <property type="match status" value="1"/>
</dbReference>
<protein>
    <recommendedName>
        <fullName evidence="2">DUF659 domain-containing protein</fullName>
    </recommendedName>
</protein>
<dbReference type="PANTHER" id="PTHR32166">
    <property type="entry name" value="OSJNBA0013A04.12 PROTEIN"/>
    <property type="match status" value="1"/>
</dbReference>
<gene>
    <name evidence="3" type="ORF">R3W88_024075</name>
</gene>
<organism evidence="3 4">
    <name type="scientific">Solanum pinnatisectum</name>
    <name type="common">tansyleaf nightshade</name>
    <dbReference type="NCBI Taxonomy" id="50273"/>
    <lineage>
        <taxon>Eukaryota</taxon>
        <taxon>Viridiplantae</taxon>
        <taxon>Streptophyta</taxon>
        <taxon>Embryophyta</taxon>
        <taxon>Tracheophyta</taxon>
        <taxon>Spermatophyta</taxon>
        <taxon>Magnoliopsida</taxon>
        <taxon>eudicotyledons</taxon>
        <taxon>Gunneridae</taxon>
        <taxon>Pentapetalae</taxon>
        <taxon>asterids</taxon>
        <taxon>lamiids</taxon>
        <taxon>Solanales</taxon>
        <taxon>Solanaceae</taxon>
        <taxon>Solanoideae</taxon>
        <taxon>Solaneae</taxon>
        <taxon>Solanum</taxon>
    </lineage>
</organism>
<reference evidence="3 4" key="1">
    <citation type="submission" date="2023-10" db="EMBL/GenBank/DDBJ databases">
        <title>Genome-Wide Identification Analysis in wild type Solanum Pinnatisectum Reveals Some Genes Defensing Phytophthora Infestans.</title>
        <authorList>
            <person name="Sun C."/>
        </authorList>
    </citation>
    <scope>NUCLEOTIDE SEQUENCE [LARGE SCALE GENOMIC DNA]</scope>
    <source>
        <strain evidence="3">LQN</strain>
        <tissue evidence="3">Leaf</tissue>
    </source>
</reference>
<evidence type="ECO:0000259" key="2">
    <source>
        <dbReference type="Pfam" id="PF04937"/>
    </source>
</evidence>
<dbReference type="SUPFAM" id="SSF53098">
    <property type="entry name" value="Ribonuclease H-like"/>
    <property type="match status" value="1"/>
</dbReference>
<dbReference type="EMBL" id="JAWPEI010000003">
    <property type="protein sequence ID" value="KAK4731087.1"/>
    <property type="molecule type" value="Genomic_DNA"/>
</dbReference>